<dbReference type="SUPFAM" id="SSF54637">
    <property type="entry name" value="Thioesterase/thiol ester dehydrase-isomerase"/>
    <property type="match status" value="2"/>
</dbReference>
<dbReference type="Proteomes" id="UP000199657">
    <property type="component" value="Unassembled WGS sequence"/>
</dbReference>
<organism evidence="5 6">
    <name type="scientific">Aquisalimonas asiatica</name>
    <dbReference type="NCBI Taxonomy" id="406100"/>
    <lineage>
        <taxon>Bacteria</taxon>
        <taxon>Pseudomonadati</taxon>
        <taxon>Pseudomonadota</taxon>
        <taxon>Gammaproteobacteria</taxon>
        <taxon>Chromatiales</taxon>
        <taxon>Ectothiorhodospiraceae</taxon>
        <taxon>Aquisalimonas</taxon>
    </lineage>
</organism>
<dbReference type="GO" id="GO:0006637">
    <property type="term" value="P:acyl-CoA metabolic process"/>
    <property type="evidence" value="ECO:0007669"/>
    <property type="project" value="InterPro"/>
</dbReference>
<evidence type="ECO:0000313" key="6">
    <source>
        <dbReference type="Proteomes" id="UP000199657"/>
    </source>
</evidence>
<evidence type="ECO:0000259" key="3">
    <source>
        <dbReference type="Pfam" id="PF13622"/>
    </source>
</evidence>
<name>A0A1H8Q5I2_9GAMM</name>
<dbReference type="InterPro" id="IPR003703">
    <property type="entry name" value="Acyl_CoA_thio"/>
</dbReference>
<comment type="similarity">
    <text evidence="1">Belongs to the C/M/P thioester hydrolase family.</text>
</comment>
<reference evidence="5 6" key="1">
    <citation type="submission" date="2016-10" db="EMBL/GenBank/DDBJ databases">
        <authorList>
            <person name="de Groot N.N."/>
        </authorList>
    </citation>
    <scope>NUCLEOTIDE SEQUENCE [LARGE SCALE GENOMIC DNA]</scope>
    <source>
        <strain evidence="5 6">CGMCC 1.6291</strain>
    </source>
</reference>
<dbReference type="InterPro" id="IPR029069">
    <property type="entry name" value="HotDog_dom_sf"/>
</dbReference>
<dbReference type="EMBL" id="FOEG01000001">
    <property type="protein sequence ID" value="SEO49278.1"/>
    <property type="molecule type" value="Genomic_DNA"/>
</dbReference>
<dbReference type="GO" id="GO:0005829">
    <property type="term" value="C:cytosol"/>
    <property type="evidence" value="ECO:0007669"/>
    <property type="project" value="TreeGrafter"/>
</dbReference>
<feature type="domain" description="Acyl-CoA thioesterase-like C-terminal" evidence="4">
    <location>
        <begin position="124"/>
        <end position="261"/>
    </location>
</feature>
<dbReference type="Pfam" id="PF20789">
    <property type="entry name" value="4HBT_3C"/>
    <property type="match status" value="1"/>
</dbReference>
<dbReference type="STRING" id="406100.SAMN04488052_101356"/>
<dbReference type="PANTHER" id="PTHR11066">
    <property type="entry name" value="ACYL-COA THIOESTERASE"/>
    <property type="match status" value="1"/>
</dbReference>
<evidence type="ECO:0000313" key="5">
    <source>
        <dbReference type="EMBL" id="SEO49278.1"/>
    </source>
</evidence>
<accession>A0A1H8Q5I2</accession>
<dbReference type="PANTHER" id="PTHR11066:SF34">
    <property type="entry name" value="ACYL-COENZYME A THIOESTERASE 8"/>
    <property type="match status" value="1"/>
</dbReference>
<evidence type="ECO:0000256" key="2">
    <source>
        <dbReference type="ARBA" id="ARBA00022801"/>
    </source>
</evidence>
<protein>
    <submittedName>
        <fullName evidence="5">Acyl-CoA thioesterase</fullName>
    </submittedName>
</protein>
<dbReference type="RefSeq" id="WP_091639409.1">
    <property type="nucleotide sequence ID" value="NZ_FOEG01000001.1"/>
</dbReference>
<dbReference type="InterPro" id="IPR049450">
    <property type="entry name" value="ACOT8-like_C"/>
</dbReference>
<dbReference type="GO" id="GO:0009062">
    <property type="term" value="P:fatty acid catabolic process"/>
    <property type="evidence" value="ECO:0007669"/>
    <property type="project" value="TreeGrafter"/>
</dbReference>
<evidence type="ECO:0000256" key="1">
    <source>
        <dbReference type="ARBA" id="ARBA00006538"/>
    </source>
</evidence>
<gene>
    <name evidence="5" type="ORF">SAMN04488052_101356</name>
</gene>
<keyword evidence="2" id="KW-0378">Hydrolase</keyword>
<dbReference type="Pfam" id="PF13622">
    <property type="entry name" value="4HBT_3"/>
    <property type="match status" value="1"/>
</dbReference>
<dbReference type="Gene3D" id="2.40.160.210">
    <property type="entry name" value="Acyl-CoA thioesterase, double hotdog domain"/>
    <property type="match status" value="1"/>
</dbReference>
<dbReference type="OrthoDB" id="7059210at2"/>
<dbReference type="InterPro" id="IPR042171">
    <property type="entry name" value="Acyl-CoA_hotdog"/>
</dbReference>
<evidence type="ECO:0000259" key="4">
    <source>
        <dbReference type="Pfam" id="PF20789"/>
    </source>
</evidence>
<dbReference type="AlphaFoldDB" id="A0A1H8Q5I2"/>
<dbReference type="InterPro" id="IPR049449">
    <property type="entry name" value="TesB_ACOT8-like_N"/>
</dbReference>
<sequence length="263" mass="28307">MTFSQTLADLRASGNDTVTVSADWAQGRALFGGLAGALALDPMVRSVAPDRVLRSVSISFVGPIAPGGVSVESRLLREGGSVSQCQSEVVQEGAVRTAAMASFGVPRSSSVNMPAVAAPDVEAPESLDVMPFQEGVSPAFTRHFEYCYGIGSLPFSGANTRRMGGWVRFRDEQDPITPMHLLGLIDAWPPATLPLLEERAPSSSLTWYAEIIHPVPGIRSGDWVLYEAELDYARDGYGQTHARLWNRQGDLIAISRQTVTVFA</sequence>
<feature type="domain" description="Acyl-CoA thioesterase-like N-terminal HotDog" evidence="3">
    <location>
        <begin position="21"/>
        <end position="104"/>
    </location>
</feature>
<dbReference type="GO" id="GO:0047617">
    <property type="term" value="F:fatty acyl-CoA hydrolase activity"/>
    <property type="evidence" value="ECO:0007669"/>
    <property type="project" value="InterPro"/>
</dbReference>
<proteinExistence type="inferred from homology"/>
<keyword evidence="6" id="KW-1185">Reference proteome</keyword>